<proteinExistence type="inferred from homology"/>
<gene>
    <name evidence="10 12" type="primary">hisS</name>
    <name evidence="12" type="ORF">ACFPDQ_07960</name>
</gene>
<comment type="subcellular location">
    <subcellularLocation>
        <location evidence="10">Cytoplasm</location>
    </subcellularLocation>
</comment>
<dbReference type="InterPro" id="IPR004516">
    <property type="entry name" value="HisRS/HisZ"/>
</dbReference>
<keyword evidence="4 10" id="KW-0436">Ligase</keyword>
<dbReference type="HAMAP" id="MF_00127">
    <property type="entry name" value="His_tRNA_synth"/>
    <property type="match status" value="1"/>
</dbReference>
<dbReference type="PANTHER" id="PTHR43707:SF1">
    <property type="entry name" value="HISTIDINE--TRNA LIGASE, MITOCHONDRIAL-RELATED"/>
    <property type="match status" value="1"/>
</dbReference>
<keyword evidence="13" id="KW-1185">Reference proteome</keyword>
<dbReference type="GO" id="GO:0004821">
    <property type="term" value="F:histidine-tRNA ligase activity"/>
    <property type="evidence" value="ECO:0007669"/>
    <property type="project" value="UniProtKB-EC"/>
</dbReference>
<keyword evidence="3 10" id="KW-0963">Cytoplasm</keyword>
<feature type="domain" description="Aminoacyl-transfer RNA synthetases class-II family profile" evidence="11">
    <location>
        <begin position="1"/>
        <end position="345"/>
    </location>
</feature>
<evidence type="ECO:0000256" key="10">
    <source>
        <dbReference type="HAMAP-Rule" id="MF_00127"/>
    </source>
</evidence>
<protein>
    <recommendedName>
        <fullName evidence="10">Histidine--tRNA ligase</fullName>
        <ecNumber evidence="10">6.1.1.21</ecNumber>
    </recommendedName>
    <alternativeName>
        <fullName evidence="10">Histidyl-tRNA synthetase</fullName>
        <shortName evidence="10">HisRS</shortName>
    </alternativeName>
</protein>
<dbReference type="EC" id="6.1.1.21" evidence="10"/>
<dbReference type="PROSITE" id="PS50862">
    <property type="entry name" value="AA_TRNA_LIGASE_II"/>
    <property type="match status" value="1"/>
</dbReference>
<keyword evidence="8 10" id="KW-0030">Aminoacyl-tRNA synthetase</keyword>
<evidence type="ECO:0000256" key="7">
    <source>
        <dbReference type="ARBA" id="ARBA00022917"/>
    </source>
</evidence>
<dbReference type="Proteomes" id="UP001595926">
    <property type="component" value="Unassembled WGS sequence"/>
</dbReference>
<evidence type="ECO:0000313" key="12">
    <source>
        <dbReference type="EMBL" id="MFC4892984.1"/>
    </source>
</evidence>
<name>A0ABV9TCR7_9GAMM</name>
<evidence type="ECO:0000313" key="13">
    <source>
        <dbReference type="Proteomes" id="UP001595926"/>
    </source>
</evidence>
<dbReference type="InterPro" id="IPR045864">
    <property type="entry name" value="aa-tRNA-synth_II/BPL/LPL"/>
</dbReference>
<dbReference type="SUPFAM" id="SSF55681">
    <property type="entry name" value="Class II aaRS and biotin synthetases"/>
    <property type="match status" value="1"/>
</dbReference>
<comment type="catalytic activity">
    <reaction evidence="9 10">
        <text>tRNA(His) + L-histidine + ATP = L-histidyl-tRNA(His) + AMP + diphosphate + H(+)</text>
        <dbReference type="Rhea" id="RHEA:17313"/>
        <dbReference type="Rhea" id="RHEA-COMP:9665"/>
        <dbReference type="Rhea" id="RHEA-COMP:9689"/>
        <dbReference type="ChEBI" id="CHEBI:15378"/>
        <dbReference type="ChEBI" id="CHEBI:30616"/>
        <dbReference type="ChEBI" id="CHEBI:33019"/>
        <dbReference type="ChEBI" id="CHEBI:57595"/>
        <dbReference type="ChEBI" id="CHEBI:78442"/>
        <dbReference type="ChEBI" id="CHEBI:78527"/>
        <dbReference type="ChEBI" id="CHEBI:456215"/>
        <dbReference type="EC" id="6.1.1.21"/>
    </reaction>
</comment>
<comment type="subunit">
    <text evidence="2 10">Homodimer.</text>
</comment>
<evidence type="ECO:0000256" key="5">
    <source>
        <dbReference type="ARBA" id="ARBA00022741"/>
    </source>
</evidence>
<dbReference type="InterPro" id="IPR041715">
    <property type="entry name" value="HisRS-like_core"/>
</dbReference>
<comment type="similarity">
    <text evidence="1 10">Belongs to the class-II aminoacyl-tRNA synthetase family.</text>
</comment>
<dbReference type="InterPro" id="IPR015807">
    <property type="entry name" value="His-tRNA-ligase"/>
</dbReference>
<dbReference type="InterPro" id="IPR004154">
    <property type="entry name" value="Anticodon-bd"/>
</dbReference>
<evidence type="ECO:0000256" key="1">
    <source>
        <dbReference type="ARBA" id="ARBA00008226"/>
    </source>
</evidence>
<dbReference type="EMBL" id="JBHSJH010000003">
    <property type="protein sequence ID" value="MFC4892984.1"/>
    <property type="molecule type" value="Genomic_DNA"/>
</dbReference>
<dbReference type="Pfam" id="PF03129">
    <property type="entry name" value="HGTP_anticodon"/>
    <property type="match status" value="1"/>
</dbReference>
<accession>A0ABV9TCR7</accession>
<comment type="caution">
    <text evidence="12">The sequence shown here is derived from an EMBL/GenBank/DDBJ whole genome shotgun (WGS) entry which is preliminary data.</text>
</comment>
<evidence type="ECO:0000256" key="8">
    <source>
        <dbReference type="ARBA" id="ARBA00023146"/>
    </source>
</evidence>
<evidence type="ECO:0000256" key="9">
    <source>
        <dbReference type="ARBA" id="ARBA00047639"/>
    </source>
</evidence>
<dbReference type="PIRSF" id="PIRSF001549">
    <property type="entry name" value="His-tRNA_synth"/>
    <property type="match status" value="1"/>
</dbReference>
<dbReference type="InterPro" id="IPR006195">
    <property type="entry name" value="aa-tRNA-synth_II"/>
</dbReference>
<dbReference type="Gene3D" id="3.30.930.10">
    <property type="entry name" value="Bira Bifunctional Protein, Domain 2"/>
    <property type="match status" value="1"/>
</dbReference>
<sequence length="424" mass="48903">MKKIQVIRGFNDIFPQDSYKWQYLETIVKDVLSSYNYKEVRLPLLEKSELFHRSVGETSDIVSKETYDFQDRNGENLTLRPEGTAGCVRMVVENNLASRGQTQKIWYLGPMFRYERPQKGRYRQFYQLGVETYGYSGLGVDFEILSVCWQLFNKLGIAEHVVLEINNLGSIENRKNYTQALLDYLKPYHNVLDEDSIKRLDKNPLRILDSKIESTQEILENAPKLIDFVDDEAREGFEKTCDYLEKLGIKYKVNKNLVRGLDYYSGLVFEWTTDKLGAQSAICAGGRYDSLIATLGGDDNFAIGFAIGMERLLILLKELNLLPNENNDLDIFFILEAQSIQQSMPIVDLIRFNTSFKCDLDLKLGSFKSQFKKADKQKARLAIIIGEKELENNSVTIKFLQDARDQVSVEVPLLEEFLYKELNI</sequence>
<dbReference type="CDD" id="cd00773">
    <property type="entry name" value="HisRS-like_core"/>
    <property type="match status" value="1"/>
</dbReference>
<dbReference type="RefSeq" id="WP_119331020.1">
    <property type="nucleotide sequence ID" value="NZ_JBHSJH010000003.1"/>
</dbReference>
<keyword evidence="5 10" id="KW-0547">Nucleotide-binding</keyword>
<dbReference type="Gene3D" id="3.40.50.800">
    <property type="entry name" value="Anticodon-binding domain"/>
    <property type="match status" value="1"/>
</dbReference>
<evidence type="ECO:0000256" key="6">
    <source>
        <dbReference type="ARBA" id="ARBA00022840"/>
    </source>
</evidence>
<keyword evidence="7 10" id="KW-0648">Protein biosynthesis</keyword>
<dbReference type="InterPro" id="IPR036621">
    <property type="entry name" value="Anticodon-bd_dom_sf"/>
</dbReference>
<reference evidence="13" key="1">
    <citation type="journal article" date="2019" name="Int. J. Syst. Evol. Microbiol.">
        <title>The Global Catalogue of Microorganisms (GCM) 10K type strain sequencing project: providing services to taxonomists for standard genome sequencing and annotation.</title>
        <authorList>
            <consortium name="The Broad Institute Genomics Platform"/>
            <consortium name="The Broad Institute Genome Sequencing Center for Infectious Disease"/>
            <person name="Wu L."/>
            <person name="Ma J."/>
        </authorList>
    </citation>
    <scope>NUCLEOTIDE SEQUENCE [LARGE SCALE GENOMIC DNA]</scope>
    <source>
        <strain evidence="13">CGMCC 1.13718</strain>
    </source>
</reference>
<evidence type="ECO:0000256" key="2">
    <source>
        <dbReference type="ARBA" id="ARBA00011738"/>
    </source>
</evidence>
<dbReference type="Pfam" id="PF13393">
    <property type="entry name" value="tRNA-synt_His"/>
    <property type="match status" value="1"/>
</dbReference>
<dbReference type="PANTHER" id="PTHR43707">
    <property type="entry name" value="HISTIDYL-TRNA SYNTHETASE"/>
    <property type="match status" value="1"/>
</dbReference>
<dbReference type="NCBIfam" id="TIGR00442">
    <property type="entry name" value="hisS"/>
    <property type="match status" value="1"/>
</dbReference>
<evidence type="ECO:0000256" key="3">
    <source>
        <dbReference type="ARBA" id="ARBA00022490"/>
    </source>
</evidence>
<evidence type="ECO:0000256" key="4">
    <source>
        <dbReference type="ARBA" id="ARBA00022598"/>
    </source>
</evidence>
<dbReference type="SUPFAM" id="SSF52954">
    <property type="entry name" value="Class II aaRS ABD-related"/>
    <property type="match status" value="1"/>
</dbReference>
<evidence type="ECO:0000259" key="11">
    <source>
        <dbReference type="PROSITE" id="PS50862"/>
    </source>
</evidence>
<keyword evidence="6 10" id="KW-0067">ATP-binding</keyword>
<organism evidence="12 13">
    <name type="scientific">Pseudofrancisella aestuarii</name>
    <dbReference type="NCBI Taxonomy" id="2670347"/>
    <lineage>
        <taxon>Bacteria</taxon>
        <taxon>Pseudomonadati</taxon>
        <taxon>Pseudomonadota</taxon>
        <taxon>Gammaproteobacteria</taxon>
        <taxon>Thiotrichales</taxon>
        <taxon>Francisellaceae</taxon>
        <taxon>Pseudofrancisella</taxon>
    </lineage>
</organism>